<accession>A0A0X2NN12</accession>
<dbReference type="EMBL" id="FAUH01000009">
    <property type="protein sequence ID" value="CUU66128.1"/>
    <property type="molecule type" value="Genomic_DNA"/>
</dbReference>
<reference evidence="3" key="1">
    <citation type="submission" date="2015-11" db="EMBL/GenBank/DDBJ databases">
        <authorList>
            <person name="Dugat-Bony E."/>
        </authorList>
    </citation>
    <scope>NUCLEOTIDE SEQUENCE [LARGE SCALE GENOMIC DNA]</scope>
    <source>
        <strain evidence="3">Mu292</strain>
    </source>
</reference>
<evidence type="ECO:0000313" key="3">
    <source>
        <dbReference type="Proteomes" id="UP000182498"/>
    </source>
</evidence>
<evidence type="ECO:0000313" key="2">
    <source>
        <dbReference type="EMBL" id="CUU66128.1"/>
    </source>
</evidence>
<dbReference type="GO" id="GO:0005840">
    <property type="term" value="C:ribosome"/>
    <property type="evidence" value="ECO:0007669"/>
    <property type="project" value="UniProtKB-KW"/>
</dbReference>
<dbReference type="Pfam" id="PF13302">
    <property type="entry name" value="Acetyltransf_3"/>
    <property type="match status" value="1"/>
</dbReference>
<dbReference type="OMA" id="FIDYLAH"/>
<proteinExistence type="predicted"/>
<dbReference type="InterPro" id="IPR000182">
    <property type="entry name" value="GNAT_dom"/>
</dbReference>
<keyword evidence="2" id="KW-0808">Transferase</keyword>
<feature type="domain" description="N-acetyltransferase" evidence="1">
    <location>
        <begin position="9"/>
        <end position="171"/>
    </location>
</feature>
<dbReference type="Proteomes" id="UP000182498">
    <property type="component" value="Unassembled WGS sequence"/>
</dbReference>
<gene>
    <name evidence="2" type="ORF">CVAR292_01466</name>
</gene>
<dbReference type="GO" id="GO:0016747">
    <property type="term" value="F:acyltransferase activity, transferring groups other than amino-acyl groups"/>
    <property type="evidence" value="ECO:0007669"/>
    <property type="project" value="InterPro"/>
</dbReference>
<dbReference type="OrthoDB" id="9132139at2"/>
<keyword evidence="2" id="KW-0689">Ribosomal protein</keyword>
<dbReference type="PROSITE" id="PS51186">
    <property type="entry name" value="GNAT"/>
    <property type="match status" value="1"/>
</dbReference>
<dbReference type="RefSeq" id="WP_014008633.1">
    <property type="nucleotide sequence ID" value="NZ_CAUTRP010000037.1"/>
</dbReference>
<keyword evidence="3" id="KW-1185">Reference proteome</keyword>
<dbReference type="InterPro" id="IPR016181">
    <property type="entry name" value="Acyl_CoA_acyltransferase"/>
</dbReference>
<dbReference type="SUPFAM" id="SSF55729">
    <property type="entry name" value="Acyl-CoA N-acyltransferases (Nat)"/>
    <property type="match status" value="1"/>
</dbReference>
<protein>
    <submittedName>
        <fullName evidence="2">Acetyltransferases, including N-acetylases of ribosomal proteins</fullName>
    </submittedName>
</protein>
<keyword evidence="2" id="KW-0687">Ribonucleoprotein</keyword>
<evidence type="ECO:0000259" key="1">
    <source>
        <dbReference type="PROSITE" id="PS51186"/>
    </source>
</evidence>
<name>A0A0X2NN12_9CORY</name>
<dbReference type="PANTHER" id="PTHR43792">
    <property type="entry name" value="GNAT FAMILY, PUTATIVE (AFU_ORTHOLOGUE AFUA_3G00765)-RELATED-RELATED"/>
    <property type="match status" value="1"/>
</dbReference>
<sequence length="175" mass="19447">MEPIRTDRLTLRTYLPGDEEWMHDLYSRPEVTALLLDEPWNREYTLNRLGDRLMKTDLLGPTGTLALVIEYGGTPVGDVMIWTTTYGNAEMGWVLDPDAGGRGIASEAVTAVIDHAFGRGLHRVVAQMDARNAASAKLATRVGMTQEAHFRANWWSKGEWTDTLVFAVLPDDADA</sequence>
<dbReference type="PANTHER" id="PTHR43792:SF1">
    <property type="entry name" value="N-ACETYLTRANSFERASE DOMAIN-CONTAINING PROTEIN"/>
    <property type="match status" value="1"/>
</dbReference>
<dbReference type="CDD" id="cd04301">
    <property type="entry name" value="NAT_SF"/>
    <property type="match status" value="1"/>
</dbReference>
<dbReference type="Gene3D" id="3.40.630.30">
    <property type="match status" value="1"/>
</dbReference>
<dbReference type="InterPro" id="IPR051531">
    <property type="entry name" value="N-acetyltransferase"/>
</dbReference>
<organism evidence="2 3">
    <name type="scientific">Corynebacterium variabile</name>
    <dbReference type="NCBI Taxonomy" id="1727"/>
    <lineage>
        <taxon>Bacteria</taxon>
        <taxon>Bacillati</taxon>
        <taxon>Actinomycetota</taxon>
        <taxon>Actinomycetes</taxon>
        <taxon>Mycobacteriales</taxon>
        <taxon>Corynebacteriaceae</taxon>
        <taxon>Corynebacterium</taxon>
    </lineage>
</organism>
<dbReference type="AlphaFoldDB" id="A0A0X2NN12"/>